<dbReference type="InterPro" id="IPR015421">
    <property type="entry name" value="PyrdxlP-dep_Trfase_major"/>
</dbReference>
<dbReference type="InterPro" id="IPR000192">
    <property type="entry name" value="Aminotrans_V_dom"/>
</dbReference>
<evidence type="ECO:0000256" key="2">
    <source>
        <dbReference type="ARBA" id="ARBA00006490"/>
    </source>
</evidence>
<evidence type="ECO:0000256" key="10">
    <source>
        <dbReference type="ARBA" id="ARBA00050776"/>
    </source>
</evidence>
<dbReference type="PANTHER" id="PTHR11601:SF34">
    <property type="entry name" value="CYSTEINE DESULFURASE"/>
    <property type="match status" value="1"/>
</dbReference>
<dbReference type="InterPro" id="IPR020578">
    <property type="entry name" value="Aminotrans_V_PyrdxlP_BS"/>
</dbReference>
<dbReference type="SUPFAM" id="SSF53383">
    <property type="entry name" value="PLP-dependent transferases"/>
    <property type="match status" value="1"/>
</dbReference>
<name>A0A1I5UVQ7_9BACT</name>
<sequence>MGNEQILQKNDLKGEQLCLPFFIFPASLTMNFPIYLDYNATTPVDQQVLEEMLPYFSTHFGNAASRTHFYGWKAAEAIALARERVAALIGADDKEIIFTSGSTEANNLALKGIFELNQVKGKHIITVQTEHKAILDVCKHLEKAGAKITYLKPDSEGLVTASELENAIRTDTILVTIMHSNNETGVILPIAEMAEVTRKYGIPFHTDATQSIGKVPFDVNKEEIDLMSLSAHKFYGPKGIGVLFVRKNYQVAKLVAQMDGGSHERGLRSGTLNVPGIVGLGKASELAINVMEGEQLRISGLRNQLEGRILSEISGTSLNGNKERRLPNVSNISFADLDGEQLLLNLRHLAVSNGSACTSASINPSHVLKAMGLSDELAHSSIRFSLGKYTTEEEINFAVTHLAEEVNKIRAS</sequence>
<dbReference type="FunFam" id="3.40.640.10:FF:000003">
    <property type="entry name" value="Cysteine desulfurase IscS"/>
    <property type="match status" value="1"/>
</dbReference>
<comment type="cofactor">
    <cofactor evidence="1 11">
        <name>pyridoxal 5'-phosphate</name>
        <dbReference type="ChEBI" id="CHEBI:597326"/>
    </cofactor>
</comment>
<dbReference type="EMBL" id="FOXH01000008">
    <property type="protein sequence ID" value="SFP99414.1"/>
    <property type="molecule type" value="Genomic_DNA"/>
</dbReference>
<evidence type="ECO:0000313" key="13">
    <source>
        <dbReference type="EMBL" id="SFP99414.1"/>
    </source>
</evidence>
<dbReference type="InterPro" id="IPR015424">
    <property type="entry name" value="PyrdxlP-dep_Trfase"/>
</dbReference>
<dbReference type="NCBIfam" id="NF002806">
    <property type="entry name" value="PRK02948.1"/>
    <property type="match status" value="1"/>
</dbReference>
<dbReference type="GO" id="GO:0046872">
    <property type="term" value="F:metal ion binding"/>
    <property type="evidence" value="ECO:0007669"/>
    <property type="project" value="UniProtKB-KW"/>
</dbReference>
<dbReference type="GO" id="GO:0031071">
    <property type="term" value="F:cysteine desulfurase activity"/>
    <property type="evidence" value="ECO:0007669"/>
    <property type="project" value="UniProtKB-EC"/>
</dbReference>
<dbReference type="STRING" id="1079859.SAMN04515674_10883"/>
<dbReference type="Proteomes" id="UP000199306">
    <property type="component" value="Unassembled WGS sequence"/>
</dbReference>
<dbReference type="InterPro" id="IPR016454">
    <property type="entry name" value="Cysteine_dSase"/>
</dbReference>
<keyword evidence="7" id="KW-0663">Pyridoxal phosphate</keyword>
<keyword evidence="5" id="KW-0001">2Fe-2S</keyword>
<keyword evidence="9" id="KW-0411">Iron-sulfur</keyword>
<reference evidence="13 14" key="1">
    <citation type="submission" date="2016-10" db="EMBL/GenBank/DDBJ databases">
        <authorList>
            <person name="de Groot N.N."/>
        </authorList>
    </citation>
    <scope>NUCLEOTIDE SEQUENCE [LARGE SCALE GENOMIC DNA]</scope>
    <source>
        <strain evidence="14">E92,LMG 26720,CCM 7988</strain>
    </source>
</reference>
<comment type="similarity">
    <text evidence="2">Belongs to the class-V pyridoxal-phosphate-dependent aminotransferase family. NifS/IscS subfamily.</text>
</comment>
<evidence type="ECO:0000256" key="8">
    <source>
        <dbReference type="ARBA" id="ARBA00023004"/>
    </source>
</evidence>
<evidence type="ECO:0000256" key="1">
    <source>
        <dbReference type="ARBA" id="ARBA00001933"/>
    </source>
</evidence>
<evidence type="ECO:0000256" key="9">
    <source>
        <dbReference type="ARBA" id="ARBA00023014"/>
    </source>
</evidence>
<dbReference type="PROSITE" id="PS00595">
    <property type="entry name" value="AA_TRANSFER_CLASS_5"/>
    <property type="match status" value="1"/>
</dbReference>
<evidence type="ECO:0000256" key="6">
    <source>
        <dbReference type="ARBA" id="ARBA00022723"/>
    </source>
</evidence>
<keyword evidence="4" id="KW-0808">Transferase</keyword>
<proteinExistence type="inferred from homology"/>
<evidence type="ECO:0000256" key="7">
    <source>
        <dbReference type="ARBA" id="ARBA00022898"/>
    </source>
</evidence>
<dbReference type="InterPro" id="IPR015422">
    <property type="entry name" value="PyrdxlP-dep_Trfase_small"/>
</dbReference>
<comment type="catalytic activity">
    <reaction evidence="10">
        <text>(sulfur carrier)-H + L-cysteine = (sulfur carrier)-SH + L-alanine</text>
        <dbReference type="Rhea" id="RHEA:43892"/>
        <dbReference type="Rhea" id="RHEA-COMP:14737"/>
        <dbReference type="Rhea" id="RHEA-COMP:14739"/>
        <dbReference type="ChEBI" id="CHEBI:29917"/>
        <dbReference type="ChEBI" id="CHEBI:35235"/>
        <dbReference type="ChEBI" id="CHEBI:57972"/>
        <dbReference type="ChEBI" id="CHEBI:64428"/>
        <dbReference type="EC" id="2.8.1.7"/>
    </reaction>
</comment>
<keyword evidence="8" id="KW-0408">Iron</keyword>
<protein>
    <recommendedName>
        <fullName evidence="3">cysteine desulfurase</fullName>
        <ecNumber evidence="3">2.8.1.7</ecNumber>
    </recommendedName>
</protein>
<dbReference type="Pfam" id="PF00266">
    <property type="entry name" value="Aminotran_5"/>
    <property type="match status" value="1"/>
</dbReference>
<dbReference type="Gene3D" id="3.40.640.10">
    <property type="entry name" value="Type I PLP-dependent aspartate aminotransferase-like (Major domain)"/>
    <property type="match status" value="1"/>
</dbReference>
<organism evidence="13 14">
    <name type="scientific">Pseudarcicella hirudinis</name>
    <dbReference type="NCBI Taxonomy" id="1079859"/>
    <lineage>
        <taxon>Bacteria</taxon>
        <taxon>Pseudomonadati</taxon>
        <taxon>Bacteroidota</taxon>
        <taxon>Cytophagia</taxon>
        <taxon>Cytophagales</taxon>
        <taxon>Flectobacillaceae</taxon>
        <taxon>Pseudarcicella</taxon>
    </lineage>
</organism>
<evidence type="ECO:0000256" key="11">
    <source>
        <dbReference type="RuleBase" id="RU004504"/>
    </source>
</evidence>
<dbReference type="AlphaFoldDB" id="A0A1I5UVQ7"/>
<evidence type="ECO:0000259" key="12">
    <source>
        <dbReference type="Pfam" id="PF00266"/>
    </source>
</evidence>
<evidence type="ECO:0000313" key="14">
    <source>
        <dbReference type="Proteomes" id="UP000199306"/>
    </source>
</evidence>
<gene>
    <name evidence="13" type="ORF">SAMN04515674_10883</name>
</gene>
<evidence type="ECO:0000256" key="5">
    <source>
        <dbReference type="ARBA" id="ARBA00022714"/>
    </source>
</evidence>
<dbReference type="EC" id="2.8.1.7" evidence="3"/>
<dbReference type="PIRSF" id="PIRSF005572">
    <property type="entry name" value="NifS"/>
    <property type="match status" value="1"/>
</dbReference>
<dbReference type="PANTHER" id="PTHR11601">
    <property type="entry name" value="CYSTEINE DESULFURYLASE FAMILY MEMBER"/>
    <property type="match status" value="1"/>
</dbReference>
<evidence type="ECO:0000256" key="4">
    <source>
        <dbReference type="ARBA" id="ARBA00022679"/>
    </source>
</evidence>
<evidence type="ECO:0000256" key="3">
    <source>
        <dbReference type="ARBA" id="ARBA00012239"/>
    </source>
</evidence>
<dbReference type="Gene3D" id="3.90.1150.10">
    <property type="entry name" value="Aspartate Aminotransferase, domain 1"/>
    <property type="match status" value="1"/>
</dbReference>
<feature type="domain" description="Aminotransferase class V" evidence="12">
    <location>
        <begin position="34"/>
        <end position="396"/>
    </location>
</feature>
<keyword evidence="14" id="KW-1185">Reference proteome</keyword>
<keyword evidence="6" id="KW-0479">Metal-binding</keyword>
<accession>A0A1I5UVQ7</accession>
<dbReference type="GO" id="GO:0051537">
    <property type="term" value="F:2 iron, 2 sulfur cluster binding"/>
    <property type="evidence" value="ECO:0007669"/>
    <property type="project" value="UniProtKB-KW"/>
</dbReference>